<protein>
    <submittedName>
        <fullName evidence="1">Uncharacterized protein</fullName>
    </submittedName>
</protein>
<evidence type="ECO:0000313" key="2">
    <source>
        <dbReference type="Proteomes" id="UP001166304"/>
    </source>
</evidence>
<accession>A0AA41FX40</accession>
<organism evidence="1 2">
    <name type="scientific">Haloarcula salina</name>
    <dbReference type="NCBI Taxonomy" id="1429914"/>
    <lineage>
        <taxon>Archaea</taxon>
        <taxon>Methanobacteriati</taxon>
        <taxon>Methanobacteriota</taxon>
        <taxon>Stenosarchaea group</taxon>
        <taxon>Halobacteria</taxon>
        <taxon>Halobacteriales</taxon>
        <taxon>Haloarculaceae</taxon>
        <taxon>Haloarcula</taxon>
    </lineage>
</organism>
<dbReference type="RefSeq" id="WP_162412512.1">
    <property type="nucleotide sequence ID" value="NZ_JAHQXE010000001.1"/>
</dbReference>
<sequence length="87" mass="9417">MHDPTIDDDTADEAQLPDYILSAPYGDGRATIDLGDAETYQRARDAYEQALDAGAEVAFDTFLLNNVDLEWDIAVGGEAVPPFNGPE</sequence>
<dbReference type="Proteomes" id="UP001166304">
    <property type="component" value="Unassembled WGS sequence"/>
</dbReference>
<reference evidence="1" key="1">
    <citation type="submission" date="2021-06" db="EMBL/GenBank/DDBJ databases">
        <title>New haloarchaea isolates fom saline soil.</title>
        <authorList>
            <person name="Duran-Viseras A."/>
            <person name="Sanchez-Porro C.S."/>
            <person name="Ventosa A."/>
        </authorList>
    </citation>
    <scope>NUCLEOTIDE SEQUENCE</scope>
    <source>
        <strain evidence="1">JCM 18369</strain>
    </source>
</reference>
<evidence type="ECO:0000313" key="1">
    <source>
        <dbReference type="EMBL" id="MBV0900171.1"/>
    </source>
</evidence>
<proteinExistence type="predicted"/>
<dbReference type="EMBL" id="JAHQXE010000001">
    <property type="protein sequence ID" value="MBV0900171.1"/>
    <property type="molecule type" value="Genomic_DNA"/>
</dbReference>
<gene>
    <name evidence="1" type="ORF">KTS37_00075</name>
</gene>
<comment type="caution">
    <text evidence="1">The sequence shown here is derived from an EMBL/GenBank/DDBJ whole genome shotgun (WGS) entry which is preliminary data.</text>
</comment>
<dbReference type="AlphaFoldDB" id="A0AA41FX40"/>
<name>A0AA41FX40_9EURY</name>
<keyword evidence="2" id="KW-1185">Reference proteome</keyword>